<protein>
    <recommendedName>
        <fullName evidence="1">Nudix hydrolase domain-containing protein</fullName>
    </recommendedName>
</protein>
<name>A0A839SVA0_9PROT</name>
<proteinExistence type="predicted"/>
<dbReference type="GO" id="GO:0044715">
    <property type="term" value="F:8-oxo-dGDP phosphatase activity"/>
    <property type="evidence" value="ECO:0007669"/>
    <property type="project" value="TreeGrafter"/>
</dbReference>
<dbReference type="AlphaFoldDB" id="A0A839SVA0"/>
<evidence type="ECO:0000259" key="1">
    <source>
        <dbReference type="PROSITE" id="PS51462"/>
    </source>
</evidence>
<dbReference type="PROSITE" id="PS51462">
    <property type="entry name" value="NUDIX"/>
    <property type="match status" value="1"/>
</dbReference>
<dbReference type="Gene3D" id="3.90.79.10">
    <property type="entry name" value="Nucleoside Triphosphate Pyrophosphohydrolase"/>
    <property type="match status" value="1"/>
</dbReference>
<dbReference type="PANTHER" id="PTHR13622">
    <property type="entry name" value="THIAMIN PYROPHOSPHOKINASE"/>
    <property type="match status" value="1"/>
</dbReference>
<dbReference type="InterPro" id="IPR000086">
    <property type="entry name" value="NUDIX_hydrolase_dom"/>
</dbReference>
<dbReference type="EMBL" id="JACHXA010000010">
    <property type="protein sequence ID" value="MBB3066731.1"/>
    <property type="molecule type" value="Genomic_DNA"/>
</dbReference>
<gene>
    <name evidence="2" type="ORF">FHR98_003041</name>
</gene>
<feature type="domain" description="Nudix hydrolase" evidence="1">
    <location>
        <begin position="121"/>
        <end position="262"/>
    </location>
</feature>
<dbReference type="InterPro" id="IPR015797">
    <property type="entry name" value="NUDIX_hydrolase-like_dom_sf"/>
</dbReference>
<dbReference type="InterPro" id="IPR031804">
    <property type="entry name" value="DUF4743"/>
</dbReference>
<keyword evidence="3" id="KW-1185">Reference proteome</keyword>
<sequence>MSFLHHIQICNRWPAERFLPLCIAGQRFGWVTQAFAAVLEGFGPPFALTQGAVVFGAELPTAVERTKAFDESLDALVEKAGAQAGHNFRRRGELYPVVRRWGDAPVMLMDRGAVASFGIRSFGVHLNGFVRDKSGLSLWVGKRALDKAVAPGKLDHLVAGGQPFDLSLRENLIKEAGEEASLSPEVAGRAKPVGALNYLTYWENQIRDDVLFVYDLELSAGMEPHPRDGEMQYFELWPLAKVMRCVEETDAFKFNVNLVLIDFFIRHGALDPERPDYLDILSGLHSPLD</sequence>
<dbReference type="CDD" id="cd03676">
    <property type="entry name" value="NUDIX_Tnr3_like"/>
    <property type="match status" value="1"/>
</dbReference>
<accession>A0A839SVA0</accession>
<reference evidence="2 3" key="1">
    <citation type="submission" date="2020-08" db="EMBL/GenBank/DDBJ databases">
        <title>Genomic Encyclopedia of Type Strains, Phase III (KMG-III): the genomes of soil and plant-associated and newly described type strains.</title>
        <authorList>
            <person name="Whitman W."/>
        </authorList>
    </citation>
    <scope>NUCLEOTIDE SEQUENCE [LARGE SCALE GENOMIC DNA]</scope>
    <source>
        <strain evidence="2 3">CECT 8803</strain>
    </source>
</reference>
<dbReference type="SUPFAM" id="SSF55811">
    <property type="entry name" value="Nudix"/>
    <property type="match status" value="1"/>
</dbReference>
<dbReference type="RefSeq" id="WP_183417558.1">
    <property type="nucleotide sequence ID" value="NZ_JACHXA010000010.1"/>
</dbReference>
<evidence type="ECO:0000313" key="2">
    <source>
        <dbReference type="EMBL" id="MBB3066731.1"/>
    </source>
</evidence>
<dbReference type="PANTHER" id="PTHR13622:SF8">
    <property type="entry name" value="THIAMIN PYROPHOSPHOKINASE 1"/>
    <property type="match status" value="1"/>
</dbReference>
<dbReference type="FunFam" id="3.90.79.10:FF:000019">
    <property type="entry name" value="Thiamin pyrophosphokinase, putative"/>
    <property type="match status" value="1"/>
</dbReference>
<dbReference type="Proteomes" id="UP000581135">
    <property type="component" value="Unassembled WGS sequence"/>
</dbReference>
<evidence type="ECO:0000313" key="3">
    <source>
        <dbReference type="Proteomes" id="UP000581135"/>
    </source>
</evidence>
<dbReference type="Pfam" id="PF15916">
    <property type="entry name" value="DUF4743"/>
    <property type="match status" value="1"/>
</dbReference>
<comment type="caution">
    <text evidence="2">The sequence shown here is derived from an EMBL/GenBank/DDBJ whole genome shotgun (WGS) entry which is preliminary data.</text>
</comment>
<organism evidence="2 3">
    <name type="scientific">Limibacillus halophilus</name>
    <dbReference type="NCBI Taxonomy" id="1579333"/>
    <lineage>
        <taxon>Bacteria</taxon>
        <taxon>Pseudomonadati</taxon>
        <taxon>Pseudomonadota</taxon>
        <taxon>Alphaproteobacteria</taxon>
        <taxon>Rhodospirillales</taxon>
        <taxon>Rhodovibrionaceae</taxon>
        <taxon>Limibacillus</taxon>
    </lineage>
</organism>